<evidence type="ECO:0000256" key="1">
    <source>
        <dbReference type="ARBA" id="ARBA00004123"/>
    </source>
</evidence>
<comment type="subcellular location">
    <subcellularLocation>
        <location evidence="1">Nucleus</location>
    </subcellularLocation>
</comment>
<dbReference type="Gene3D" id="4.10.240.10">
    <property type="entry name" value="Zn(2)-C6 fungal-type DNA-binding domain"/>
    <property type="match status" value="1"/>
</dbReference>
<protein>
    <recommendedName>
        <fullName evidence="7">Zn(2)-C6 fungal-type domain-containing protein</fullName>
    </recommendedName>
</protein>
<dbReference type="SUPFAM" id="SSF57701">
    <property type="entry name" value="Zn2/Cys6 DNA-binding domain"/>
    <property type="match status" value="1"/>
</dbReference>
<dbReference type="OrthoDB" id="3598904at2759"/>
<keyword evidence="5" id="KW-0539">Nucleus</keyword>
<accession>A0A9W9XY73</accession>
<feature type="compositionally biased region" description="Low complexity" evidence="6">
    <location>
        <begin position="93"/>
        <end position="107"/>
    </location>
</feature>
<evidence type="ECO:0000313" key="9">
    <source>
        <dbReference type="Proteomes" id="UP001149954"/>
    </source>
</evidence>
<dbReference type="GO" id="GO:0000976">
    <property type="term" value="F:transcription cis-regulatory region binding"/>
    <property type="evidence" value="ECO:0007669"/>
    <property type="project" value="TreeGrafter"/>
</dbReference>
<feature type="region of interest" description="Disordered" evidence="6">
    <location>
        <begin position="71"/>
        <end position="117"/>
    </location>
</feature>
<feature type="domain" description="Zn(2)-C6 fungal-type" evidence="7">
    <location>
        <begin position="34"/>
        <end position="62"/>
    </location>
</feature>
<evidence type="ECO:0000256" key="2">
    <source>
        <dbReference type="ARBA" id="ARBA00023015"/>
    </source>
</evidence>
<evidence type="ECO:0000256" key="5">
    <source>
        <dbReference type="ARBA" id="ARBA00023242"/>
    </source>
</evidence>
<gene>
    <name evidence="8" type="ORF">N7463_001983</name>
</gene>
<dbReference type="PROSITE" id="PS00463">
    <property type="entry name" value="ZN2_CY6_FUNGAL_1"/>
    <property type="match status" value="1"/>
</dbReference>
<sequence length="564" mass="63466">MEIRTEGAPLSDTSETQPETRKRVRRWHHRGFTGCSTCRSRHVRCDEASPACNNCVRLGRECDGAQGRMTFKVYGPSQTPTDSPPTKRRNNDSTSSPESSDASAVSAGATEDVDSKQISKAITAPTTLPQPTTTFRFQDPVTSISIAKSIQRVEERYLTHFVDQVSTLLIIYNTPHNANPYRTHFPDFARSSPTMANAMQALGALHLANTSVGPQRNRHFQEAMGKYGVVVKGFRARYSDPSQQLGLTDFATCLLLSLFEMMDSQHHNWAVHLKGAREIYNLLFYPQPGDSAREVQRVAETNHPLRPFLISLLSYLDVAGACATPGGTIVEGDYWKTMGGGWEYNLGTPSLLSTIPDNPRLGELRQAWSSLMEVQASISTFASDKKTWMTSEQSDTMYKDIFNRLVVWRAIAPPCLQLLTDLDDESLAQYPYPDVLEYAGRIEAYEKATFIHLLQVAGAGRVGWITDWTYMGILVSRILLLVFKLSRDVSQLAVLWPLFIAGQESRSEREQKYVHQTMEELKRFGFRNVDKALEILEGIWLRRRSFPGGWIQTLEEVQTNILLP</sequence>
<dbReference type="CDD" id="cd00067">
    <property type="entry name" value="GAL4"/>
    <property type="match status" value="1"/>
</dbReference>
<dbReference type="Proteomes" id="UP001149954">
    <property type="component" value="Unassembled WGS sequence"/>
</dbReference>
<dbReference type="InterPro" id="IPR021858">
    <property type="entry name" value="Fun_TF"/>
</dbReference>
<dbReference type="SMART" id="SM00066">
    <property type="entry name" value="GAL4"/>
    <property type="match status" value="1"/>
</dbReference>
<evidence type="ECO:0000256" key="3">
    <source>
        <dbReference type="ARBA" id="ARBA00023125"/>
    </source>
</evidence>
<feature type="region of interest" description="Disordered" evidence="6">
    <location>
        <begin position="1"/>
        <end position="25"/>
    </location>
</feature>
<dbReference type="GO" id="GO:0045944">
    <property type="term" value="P:positive regulation of transcription by RNA polymerase II"/>
    <property type="evidence" value="ECO:0007669"/>
    <property type="project" value="TreeGrafter"/>
</dbReference>
<dbReference type="PANTHER" id="PTHR37534">
    <property type="entry name" value="TRANSCRIPTIONAL ACTIVATOR PROTEIN UGA3"/>
    <property type="match status" value="1"/>
</dbReference>
<keyword evidence="9" id="KW-1185">Reference proteome</keyword>
<dbReference type="GO" id="GO:0008270">
    <property type="term" value="F:zinc ion binding"/>
    <property type="evidence" value="ECO:0007669"/>
    <property type="project" value="InterPro"/>
</dbReference>
<comment type="caution">
    <text evidence="8">The sequence shown here is derived from an EMBL/GenBank/DDBJ whole genome shotgun (WGS) entry which is preliminary data.</text>
</comment>
<dbReference type="GO" id="GO:0005634">
    <property type="term" value="C:nucleus"/>
    <property type="evidence" value="ECO:0007669"/>
    <property type="project" value="UniProtKB-SubCell"/>
</dbReference>
<reference evidence="8" key="2">
    <citation type="journal article" date="2023" name="IMA Fungus">
        <title>Comparative genomic study of the Penicillium genus elucidates a diverse pangenome and 15 lateral gene transfer events.</title>
        <authorList>
            <person name="Petersen C."/>
            <person name="Sorensen T."/>
            <person name="Nielsen M.R."/>
            <person name="Sondergaard T.E."/>
            <person name="Sorensen J.L."/>
            <person name="Fitzpatrick D.A."/>
            <person name="Frisvad J.C."/>
            <person name="Nielsen K.L."/>
        </authorList>
    </citation>
    <scope>NUCLEOTIDE SEQUENCE</scope>
    <source>
        <strain evidence="8">IBT 29495</strain>
    </source>
</reference>
<proteinExistence type="predicted"/>
<organism evidence="8 9">
    <name type="scientific">Penicillium fimorum</name>
    <dbReference type="NCBI Taxonomy" id="1882269"/>
    <lineage>
        <taxon>Eukaryota</taxon>
        <taxon>Fungi</taxon>
        <taxon>Dikarya</taxon>
        <taxon>Ascomycota</taxon>
        <taxon>Pezizomycotina</taxon>
        <taxon>Eurotiomycetes</taxon>
        <taxon>Eurotiomycetidae</taxon>
        <taxon>Eurotiales</taxon>
        <taxon>Aspergillaceae</taxon>
        <taxon>Penicillium</taxon>
    </lineage>
</organism>
<dbReference type="Pfam" id="PF11951">
    <property type="entry name" value="Fungal_trans_2"/>
    <property type="match status" value="1"/>
</dbReference>
<reference evidence="8" key="1">
    <citation type="submission" date="2022-12" db="EMBL/GenBank/DDBJ databases">
        <authorList>
            <person name="Petersen C."/>
        </authorList>
    </citation>
    <scope>NUCLEOTIDE SEQUENCE</scope>
    <source>
        <strain evidence="8">IBT 29495</strain>
    </source>
</reference>
<dbReference type="GO" id="GO:0000981">
    <property type="term" value="F:DNA-binding transcription factor activity, RNA polymerase II-specific"/>
    <property type="evidence" value="ECO:0007669"/>
    <property type="project" value="InterPro"/>
</dbReference>
<dbReference type="EMBL" id="JAPWDS010000002">
    <property type="protein sequence ID" value="KAJ5512431.1"/>
    <property type="molecule type" value="Genomic_DNA"/>
</dbReference>
<dbReference type="PANTHER" id="PTHR37534:SF41">
    <property type="entry name" value="SFGA"/>
    <property type="match status" value="1"/>
</dbReference>
<dbReference type="AlphaFoldDB" id="A0A9W9XY73"/>
<keyword evidence="4" id="KW-0804">Transcription</keyword>
<evidence type="ECO:0000259" key="7">
    <source>
        <dbReference type="PROSITE" id="PS50048"/>
    </source>
</evidence>
<evidence type="ECO:0000313" key="8">
    <source>
        <dbReference type="EMBL" id="KAJ5512431.1"/>
    </source>
</evidence>
<dbReference type="InterPro" id="IPR036864">
    <property type="entry name" value="Zn2-C6_fun-type_DNA-bd_sf"/>
</dbReference>
<keyword evidence="3" id="KW-0238">DNA-binding</keyword>
<evidence type="ECO:0000256" key="6">
    <source>
        <dbReference type="SAM" id="MobiDB-lite"/>
    </source>
</evidence>
<dbReference type="PROSITE" id="PS50048">
    <property type="entry name" value="ZN2_CY6_FUNGAL_2"/>
    <property type="match status" value="1"/>
</dbReference>
<name>A0A9W9XY73_9EURO</name>
<keyword evidence="2" id="KW-0805">Transcription regulation</keyword>
<dbReference type="Pfam" id="PF00172">
    <property type="entry name" value="Zn_clus"/>
    <property type="match status" value="1"/>
</dbReference>
<dbReference type="InterPro" id="IPR001138">
    <property type="entry name" value="Zn2Cys6_DnaBD"/>
</dbReference>
<evidence type="ECO:0000256" key="4">
    <source>
        <dbReference type="ARBA" id="ARBA00023163"/>
    </source>
</evidence>